<evidence type="ECO:0000256" key="6">
    <source>
        <dbReference type="ARBA" id="ARBA00023136"/>
    </source>
</evidence>
<feature type="chain" id="PRO_5025594694" description="EGF-like domain-containing protein" evidence="8">
    <location>
        <begin position="27"/>
        <end position="808"/>
    </location>
</feature>
<keyword evidence="4 7" id="KW-0812">Transmembrane</keyword>
<evidence type="ECO:0000313" key="11">
    <source>
        <dbReference type="Proteomes" id="UP000467841"/>
    </source>
</evidence>
<keyword evidence="5 7" id="KW-1133">Transmembrane helix</keyword>
<feature type="transmembrane region" description="Helical" evidence="7">
    <location>
        <begin position="758"/>
        <end position="778"/>
    </location>
</feature>
<accession>A0A6D2HQV4</accession>
<keyword evidence="3" id="KW-1003">Cell membrane</keyword>
<dbReference type="GO" id="GO:0005886">
    <property type="term" value="C:plasma membrane"/>
    <property type="evidence" value="ECO:0007669"/>
    <property type="project" value="UniProtKB-SubCell"/>
</dbReference>
<comment type="subcellular location">
    <subcellularLocation>
        <location evidence="1">Cell membrane</location>
        <topology evidence="1">Multi-pass membrane protein</topology>
    </subcellularLocation>
</comment>
<dbReference type="OrthoDB" id="69646at2759"/>
<evidence type="ECO:0000259" key="9">
    <source>
        <dbReference type="PROSITE" id="PS00022"/>
    </source>
</evidence>
<evidence type="ECO:0000256" key="4">
    <source>
        <dbReference type="ARBA" id="ARBA00022692"/>
    </source>
</evidence>
<feature type="signal peptide" evidence="8">
    <location>
        <begin position="1"/>
        <end position="26"/>
    </location>
</feature>
<feature type="transmembrane region" description="Helical" evidence="7">
    <location>
        <begin position="650"/>
        <end position="667"/>
    </location>
</feature>
<evidence type="ECO:0000256" key="1">
    <source>
        <dbReference type="ARBA" id="ARBA00004651"/>
    </source>
</evidence>
<keyword evidence="11" id="KW-1185">Reference proteome</keyword>
<dbReference type="EMBL" id="CACVBM020000266">
    <property type="protein sequence ID" value="CAA7016899.1"/>
    <property type="molecule type" value="Genomic_DNA"/>
</dbReference>
<dbReference type="AlphaFoldDB" id="A0A6D2HQV4"/>
<keyword evidence="8" id="KW-0732">Signal</keyword>
<name>A0A6D2HQV4_9BRAS</name>
<evidence type="ECO:0000256" key="2">
    <source>
        <dbReference type="ARBA" id="ARBA00005542"/>
    </source>
</evidence>
<proteinExistence type="inferred from homology"/>
<dbReference type="PROSITE" id="PS00022">
    <property type="entry name" value="EGF_1"/>
    <property type="match status" value="1"/>
</dbReference>
<sequence length="808" mass="89376">MAEISIMGLRTLVFFFFSFAVSICNSLDDYGLDDDNGRFFTVSSFRYPKSEVRPYDTRYIRVDLPPWFSSLNVAMESDVDITAKSILKISKSLLPVICFRDGSPPLPDASSNALKGLELGRLFNGSFEGSQDVEIAEQCYPMQKNISLRLTNEQISPGAWYIGLFNGIGVTRTQGKMIVRSSAFSFSANISVEGCKTATMWGPSCNQTIYPLSCSRFDSQTGSVVSCTDAVPSSCLTGAETKTYALDVDGIAEQLVIMASNVKVDSNGTDLMCYARFGAIASETLHDYAGDIHKVPLVINKPKAGRWYIVASSHRLVQGANSSSKVCFSIDVKVLGCPQGKAGPNCGQQIYTLQAVMRRGSLTPFESYYFPVNEASPSGSSTEFPLEPIFSNVSSSIPELDTSTWTYFLMNIPQGGAGGHIHFRLTPASTIQYEVYLRFGGLPTVDDRDYYYVNRTSASRSMFFSLYNSSQEKVDFYILYAREGTWSLGLRQLNDSTAPAPSRGPPTLVSLSLERCPRRCSSHGGCRYAFDASGLTSYSFCACDRTHGGFDCGIEIVSHRGHIIQSVALIASNAAALLPAYWALRQREYPEWVLFTSSGISSALYHACDVGTWCVLTYNVLQFMDFWLSFMAVVGTFVYLSTADEAVKRTIHTVVAILTALLALTKATRASNIIIVLAIGSLGLLIGFLVEFVTKYRSYCGSAGFSLNMLDRPRAVKEWFSNLVKTLKKRFRWSFVAAGLVAFTMAAISFKVETSSSYWIWHSIWHFTIYTSSFFFLCSKIPIVHNENQTHQGADNYELTRQDSLPRN</sequence>
<dbReference type="PANTHER" id="PTHR14319:SF3">
    <property type="entry name" value="TRANSMEMBRANE PROTEIN-LIKE PROTEIN"/>
    <property type="match status" value="1"/>
</dbReference>
<evidence type="ECO:0000256" key="3">
    <source>
        <dbReference type="ARBA" id="ARBA00022475"/>
    </source>
</evidence>
<evidence type="ECO:0000256" key="8">
    <source>
        <dbReference type="SAM" id="SignalP"/>
    </source>
</evidence>
<evidence type="ECO:0000313" key="10">
    <source>
        <dbReference type="EMBL" id="CAA7016899.1"/>
    </source>
</evidence>
<keyword evidence="6 7" id="KW-0472">Membrane</keyword>
<gene>
    <name evidence="10" type="ORF">MERR_LOCUS4134</name>
</gene>
<evidence type="ECO:0000256" key="7">
    <source>
        <dbReference type="SAM" id="Phobius"/>
    </source>
</evidence>
<feature type="transmembrane region" description="Helical" evidence="7">
    <location>
        <begin position="733"/>
        <end position="752"/>
    </location>
</feature>
<dbReference type="Proteomes" id="UP000467841">
    <property type="component" value="Unassembled WGS sequence"/>
</dbReference>
<comment type="similarity">
    <text evidence="2">Belongs to the TMEM8 family.</text>
</comment>
<comment type="caution">
    <text evidence="10">The sequence shown here is derived from an EMBL/GenBank/DDBJ whole genome shotgun (WGS) entry which is preliminary data.</text>
</comment>
<protein>
    <recommendedName>
        <fullName evidence="9">EGF-like domain-containing protein</fullName>
    </recommendedName>
</protein>
<dbReference type="InterPro" id="IPR000742">
    <property type="entry name" value="EGF"/>
</dbReference>
<feature type="transmembrane region" description="Helical" evidence="7">
    <location>
        <begin position="673"/>
        <end position="693"/>
    </location>
</feature>
<dbReference type="InterPro" id="IPR021910">
    <property type="entry name" value="NGX6/PGAP6/MYMK"/>
</dbReference>
<dbReference type="PANTHER" id="PTHR14319">
    <property type="entry name" value="FIVE-SPAN TRANSMEMBRANE PROTEIN M83"/>
    <property type="match status" value="1"/>
</dbReference>
<feature type="domain" description="EGF-like" evidence="9">
    <location>
        <begin position="541"/>
        <end position="552"/>
    </location>
</feature>
<dbReference type="Pfam" id="PF12036">
    <property type="entry name" value="DUF3522"/>
    <property type="match status" value="1"/>
</dbReference>
<feature type="transmembrane region" description="Helical" evidence="7">
    <location>
        <begin position="626"/>
        <end position="643"/>
    </location>
</feature>
<organism evidence="10 11">
    <name type="scientific">Microthlaspi erraticum</name>
    <dbReference type="NCBI Taxonomy" id="1685480"/>
    <lineage>
        <taxon>Eukaryota</taxon>
        <taxon>Viridiplantae</taxon>
        <taxon>Streptophyta</taxon>
        <taxon>Embryophyta</taxon>
        <taxon>Tracheophyta</taxon>
        <taxon>Spermatophyta</taxon>
        <taxon>Magnoliopsida</taxon>
        <taxon>eudicotyledons</taxon>
        <taxon>Gunneridae</taxon>
        <taxon>Pentapetalae</taxon>
        <taxon>rosids</taxon>
        <taxon>malvids</taxon>
        <taxon>Brassicales</taxon>
        <taxon>Brassicaceae</taxon>
        <taxon>Coluteocarpeae</taxon>
        <taxon>Microthlaspi</taxon>
    </lineage>
</organism>
<reference evidence="10" key="1">
    <citation type="submission" date="2020-01" db="EMBL/GenBank/DDBJ databases">
        <authorList>
            <person name="Mishra B."/>
        </authorList>
    </citation>
    <scope>NUCLEOTIDE SEQUENCE [LARGE SCALE GENOMIC DNA]</scope>
</reference>
<evidence type="ECO:0000256" key="5">
    <source>
        <dbReference type="ARBA" id="ARBA00022989"/>
    </source>
</evidence>